<protein>
    <recommendedName>
        <fullName evidence="3">1,3-beta-glucan synthase</fullName>
        <ecNumber evidence="3">2.4.1.34</ecNumber>
    </recommendedName>
    <alternativeName>
        <fullName evidence="9">1,3-beta-D-glucan-UDP glucosyltransferase</fullName>
    </alternativeName>
</protein>
<dbReference type="OrthoDB" id="1880850at2759"/>
<evidence type="ECO:0000313" key="15">
    <source>
        <dbReference type="Proteomes" id="UP000000689"/>
    </source>
</evidence>
<feature type="domain" description="1,3-beta-glucan synthase component FKS1-like" evidence="13">
    <location>
        <begin position="265"/>
        <end position="377"/>
    </location>
</feature>
<feature type="transmembrane region" description="Helical" evidence="12">
    <location>
        <begin position="1424"/>
        <end position="1445"/>
    </location>
</feature>
<feature type="transmembrane region" description="Helical" evidence="12">
    <location>
        <begin position="1527"/>
        <end position="1546"/>
    </location>
</feature>
<sequence>MSYNDQGDRDRYDGPNDGYQQDEMHDQYGQPIYPDEGRQQSPDGFNLPNDDSYSDSLNFAPPHANNSGYDSYGGQYTPSQMSYGEPRSGTSTPVFGNGPFDSSGMEIGLPNDPYPAWTADPTAPVTVEQIEDIFIDLTNKFGFQRDSMRNMFDHFMTMLDSRASRMEPAKALISLHADYIGGDTSNYKKWYFAAQLDMDDEIGFRNLKLNKLRRKARKSKKSNKKAMKNYSPEEIDTILRQLEGDNSLQAADFRWKAKMRSLTPIQRVRQLALYLLCWGEANQVRFTAECLCFIYKCASDYLDSPECQNRIDPIPEGDYLDRIITPLYQYIRNQVYEISEGRYIKRERDHHQIVGYDDVNQLFWYPEGIAKIVLDDGRKLIDVPVEERYLRLGDITWENVFFKTYKETRTWLHMVTNFNRIWIMHISVYWMYVAYNAPALYTHNYQQLVNNQPLASYRWATAALGGTVAGLIQLLATLCEWLFVPRKWAGAQHLTRRFMFLCIVFGVNLGPVIFVFAYDKDTVYSKAAYIVSIVMFFVAVVTIVYFSVMPLGGLFTSYMNKSSRRYVASQTFTANFAPLQGYNKLLSYLVWITVFGAKYAESYYFLILSLRDPIRILSTTTMRCTGEYWWGARLCKHQSKIVLGLMIATDFILFFLDTYLWYIIINTIFSISKSFYLGVSVLTPWRNIFTRLPKRIYLKILATDHMQIQYKPKVLISQIWNAIIISMYREHLLAIDHVQKLLYHQVPSEVEGKRSLKAPLFFTAPDANKSYEAFFPKDSEAERRISSFAQSLAVPIDRPLPVDNMPTFTVLTPHYSERILLSLREIIREDDQFSRVTLLEYLKQLHPLEWDCFVKDTKILAEETAVYEGQEEEMMKEEGEKSEIDDLPFYCIGFKSAAPEYTLRTRIWASLRSQTLYRTVSGFMNYSRAIKLLYRVENPDIVQAFGGNAEGLERELEKMTRRKFKFLVSMQRLAKFKPHELENAEFLLRAYPDLQIAYLDEEPPLHEGDEPRIYSALIDGHCEILENGRRRPKFRVQLSGNPILGDGKSDNQNHALIFYRGEYIQLIDANQDNYLEECLKIRSVLAEFEELDAEQIDPYIPGMKYEEQVTNHPVAIVGAREYIFSENSGVLGDVAAGKEQTFGTLFARTLSQIGGKLHYGHPDFINATFMTTRGGVSKAQKGLHLNEDIYAGMNAMLRGGRIKHCEYYQCGKGRDLGFGTILNFTTKIGAGMGEQMLSREYYYLGTQLPIDRFLSFYYAHPGFHLNNLFIQLSLQMFMLTLVNMHALAHEAIICLYDRNRPITDVLYPIGCYNFSPVNDWVRRYTLSIFIVFFIAFIPIIVQELIERGLWKATLRFFRHLLSLSPMFEVFAGQIYSSALLSDLTVGGARYIATGRGFATSRIPFSILYSRFAGSAIYMGARSMIMLLFGYSCQLECCIALVLGFFVQHYYFHHLFSILINFHGKIFFLDYRDFVRWLSRGNGKYHRNSWIGYVRMSRSRITGFKRKLLGDESEKAAGDASRAHRINLILGELIPCAVYAAGCFIAFTFINAQTGVSTTDDDRVNSVLRLIICTLCPIGLNMAVLLFCVSISCCSNALLGMCCKRTSATLAAFAHGVAVIGHVGFFIVMWVLEGFNFIRMLMGVIACIQCQRFIFQCTTVLLLSREYKNDHVNTAFWSGKWNSNGVTFSNLFREYIAKVLELSEFAADFVLGHVILFCQLPVICIPYIDKMHSIMLFWLKPSRQIRPPIYSLKQTRLRRRMVAKYCFLYMVVFVLFAGCIIGPAVAGSRVHKDLGTSLTGAAHNLFQPRHVDNNDTGVGISTYSGHYYTHTPSLKTWATIN</sequence>
<dbReference type="HOGENOM" id="CLU_000844_0_1_1"/>
<dbReference type="Pfam" id="PF23605">
    <property type="entry name" value="FKS1_dom2"/>
    <property type="match status" value="1"/>
</dbReference>
<dbReference type="InterPro" id="IPR056261">
    <property type="entry name" value="FKS1-like_dom2"/>
</dbReference>
<feature type="compositionally biased region" description="Polar residues" evidence="11">
    <location>
        <begin position="39"/>
        <end position="57"/>
    </location>
</feature>
<comment type="subcellular location">
    <subcellularLocation>
        <location evidence="1">Membrane</location>
        <topology evidence="1">Multi-pass membrane protein</topology>
    </subcellularLocation>
</comment>
<dbReference type="GO" id="GO:0000148">
    <property type="term" value="C:1,3-beta-D-glucan synthase complex"/>
    <property type="evidence" value="ECO:0007669"/>
    <property type="project" value="InterPro"/>
</dbReference>
<feature type="compositionally biased region" description="Basic and acidic residues" evidence="11">
    <location>
        <begin position="1"/>
        <end position="14"/>
    </location>
</feature>
<keyword evidence="6 12" id="KW-0812">Transmembrane</keyword>
<comment type="similarity">
    <text evidence="2">Belongs to the glycosyltransferase 48 family.</text>
</comment>
<evidence type="ECO:0000256" key="3">
    <source>
        <dbReference type="ARBA" id="ARBA00012589"/>
    </source>
</evidence>
<dbReference type="GO" id="GO:0006075">
    <property type="term" value="P:(1-&gt;3)-beta-D-glucan biosynthetic process"/>
    <property type="evidence" value="ECO:0007669"/>
    <property type="project" value="InterPro"/>
</dbReference>
<evidence type="ECO:0000256" key="11">
    <source>
        <dbReference type="SAM" id="MobiDB-lite"/>
    </source>
</evidence>
<proteinExistence type="inferred from homology"/>
<comment type="catalytic activity">
    <reaction evidence="10">
        <text>[(1-&gt;3)-beta-D-glucosyl](n) + UDP-alpha-D-glucose = [(1-&gt;3)-beta-D-glucosyl](n+1) + UDP + H(+)</text>
        <dbReference type="Rhea" id="RHEA:21476"/>
        <dbReference type="Rhea" id="RHEA-COMP:11146"/>
        <dbReference type="Rhea" id="RHEA-COMP:14303"/>
        <dbReference type="ChEBI" id="CHEBI:15378"/>
        <dbReference type="ChEBI" id="CHEBI:37671"/>
        <dbReference type="ChEBI" id="CHEBI:58223"/>
        <dbReference type="ChEBI" id="CHEBI:58885"/>
        <dbReference type="EC" id="2.4.1.34"/>
    </reaction>
</comment>
<keyword evidence="4" id="KW-0328">Glycosyltransferase</keyword>
<feature type="transmembrane region" description="Helical" evidence="12">
    <location>
        <begin position="1324"/>
        <end position="1345"/>
    </location>
</feature>
<dbReference type="EMBL" id="HE580270">
    <property type="protein sequence ID" value="CCD24712.1"/>
    <property type="molecule type" value="Genomic_DNA"/>
</dbReference>
<evidence type="ECO:0000256" key="6">
    <source>
        <dbReference type="ARBA" id="ARBA00022692"/>
    </source>
</evidence>
<evidence type="ECO:0000256" key="2">
    <source>
        <dbReference type="ARBA" id="ARBA00009040"/>
    </source>
</evidence>
<evidence type="ECO:0000256" key="10">
    <source>
        <dbReference type="ARBA" id="ARBA00047777"/>
    </source>
</evidence>
<keyword evidence="15" id="KW-1185">Reference proteome</keyword>
<evidence type="ECO:0000256" key="7">
    <source>
        <dbReference type="ARBA" id="ARBA00022989"/>
    </source>
</evidence>
<feature type="region of interest" description="Disordered" evidence="11">
    <location>
        <begin position="1"/>
        <end position="69"/>
    </location>
</feature>
<gene>
    <name evidence="14" type="primary">NDAI0D03980</name>
    <name evidence="14" type="ordered locus">NDAI_0D03980</name>
</gene>
<keyword evidence="8 12" id="KW-0472">Membrane</keyword>
<dbReference type="GO" id="GO:0051278">
    <property type="term" value="P:fungal-type cell wall polysaccharide biosynthetic process"/>
    <property type="evidence" value="ECO:0007669"/>
    <property type="project" value="TreeGrafter"/>
</dbReference>
<dbReference type="OMA" id="TVSMQRY"/>
<evidence type="ECO:0000313" key="14">
    <source>
        <dbReference type="EMBL" id="CCD24712.1"/>
    </source>
</evidence>
<dbReference type="PANTHER" id="PTHR12741">
    <property type="entry name" value="LYST-INTERACTING PROTEIN LIP5 DOPAMINE RESPONSIVE PROTEIN DRG-1"/>
    <property type="match status" value="1"/>
</dbReference>
<feature type="transmembrane region" description="Helical" evidence="12">
    <location>
        <begin position="418"/>
        <end position="437"/>
    </location>
</feature>
<dbReference type="InterPro" id="IPR026899">
    <property type="entry name" value="FKS1-like_dom1"/>
</dbReference>
<dbReference type="EC" id="2.4.1.34" evidence="3"/>
<dbReference type="RefSeq" id="XP_003669955.1">
    <property type="nucleotide sequence ID" value="XM_003669907.1"/>
</dbReference>
<feature type="transmembrane region" description="Helical" evidence="12">
    <location>
        <begin position="1765"/>
        <end position="1785"/>
    </location>
</feature>
<feature type="transmembrane region" description="Helical" evidence="12">
    <location>
        <begin position="1451"/>
        <end position="1470"/>
    </location>
</feature>
<dbReference type="STRING" id="1071378.G0WAA1"/>
<feature type="transmembrane region" description="Helical" evidence="12">
    <location>
        <begin position="1566"/>
        <end position="1588"/>
    </location>
</feature>
<accession>G0WAA1</accession>
<feature type="transmembrane region" description="Helical" evidence="12">
    <location>
        <begin position="641"/>
        <end position="664"/>
    </location>
</feature>
<feature type="transmembrane region" description="Helical" evidence="12">
    <location>
        <begin position="457"/>
        <end position="478"/>
    </location>
</feature>
<evidence type="ECO:0000256" key="9">
    <source>
        <dbReference type="ARBA" id="ARBA00031935"/>
    </source>
</evidence>
<evidence type="ECO:0000259" key="13">
    <source>
        <dbReference type="SMART" id="SM01205"/>
    </source>
</evidence>
<organism evidence="14 15">
    <name type="scientific">Naumovozyma dairenensis (strain ATCC 10597 / BCRC 20456 / CBS 421 / NBRC 0211 / NRRL Y-12639)</name>
    <name type="common">Saccharomyces dairenensis</name>
    <dbReference type="NCBI Taxonomy" id="1071378"/>
    <lineage>
        <taxon>Eukaryota</taxon>
        <taxon>Fungi</taxon>
        <taxon>Dikarya</taxon>
        <taxon>Ascomycota</taxon>
        <taxon>Saccharomycotina</taxon>
        <taxon>Saccharomycetes</taxon>
        <taxon>Saccharomycetales</taxon>
        <taxon>Saccharomycetaceae</taxon>
        <taxon>Naumovozyma</taxon>
    </lineage>
</organism>
<evidence type="ECO:0000256" key="4">
    <source>
        <dbReference type="ARBA" id="ARBA00022676"/>
    </source>
</evidence>
<feature type="transmembrane region" description="Helical" evidence="12">
    <location>
        <begin position="1708"/>
        <end position="1727"/>
    </location>
</feature>
<dbReference type="GO" id="GO:0005886">
    <property type="term" value="C:plasma membrane"/>
    <property type="evidence" value="ECO:0007669"/>
    <property type="project" value="TreeGrafter"/>
</dbReference>
<dbReference type="eggNOG" id="KOG0916">
    <property type="taxonomic scope" value="Eukaryota"/>
</dbReference>
<dbReference type="Pfam" id="PF02364">
    <property type="entry name" value="Glucan_synthase"/>
    <property type="match status" value="1"/>
</dbReference>
<dbReference type="Proteomes" id="UP000000689">
    <property type="component" value="Chromosome 4"/>
</dbReference>
<reference evidence="14 15" key="1">
    <citation type="journal article" date="2011" name="Proc. Natl. Acad. Sci. U.S.A.">
        <title>Evolutionary erosion of yeast sex chromosomes by mating-type switching accidents.</title>
        <authorList>
            <person name="Gordon J.L."/>
            <person name="Armisen D."/>
            <person name="Proux-Wera E."/>
            <person name="Oheigeartaigh S.S."/>
            <person name="Byrne K.P."/>
            <person name="Wolfe K.H."/>
        </authorList>
    </citation>
    <scope>NUCLEOTIDE SEQUENCE [LARGE SCALE GENOMIC DNA]</scope>
    <source>
        <strain evidence="15">ATCC 10597 / BCRC 20456 / CBS 421 / NBRC 0211 / NRRL Y-12639</strain>
    </source>
</reference>
<keyword evidence="5" id="KW-0808">Transferase</keyword>
<dbReference type="PANTHER" id="PTHR12741:SF48">
    <property type="entry name" value="1,3-BETA-GLUCAN SYNTHASE COMPONENT FKS1-RELATED"/>
    <property type="match status" value="1"/>
</dbReference>
<feature type="transmembrane region" description="Helical" evidence="12">
    <location>
        <begin position="530"/>
        <end position="555"/>
    </location>
</feature>
<keyword evidence="7 12" id="KW-1133">Transmembrane helix</keyword>
<dbReference type="Pfam" id="PF14288">
    <property type="entry name" value="FKS1_dom1"/>
    <property type="match status" value="1"/>
</dbReference>
<dbReference type="GO" id="GO:0003843">
    <property type="term" value="F:1,3-beta-D-glucan synthase activity"/>
    <property type="evidence" value="ECO:0007669"/>
    <property type="project" value="UniProtKB-EC"/>
</dbReference>
<name>G0WAA1_NAUDC</name>
<evidence type="ECO:0000256" key="1">
    <source>
        <dbReference type="ARBA" id="ARBA00004141"/>
    </source>
</evidence>
<dbReference type="InterPro" id="IPR003440">
    <property type="entry name" value="Glyco_trans_48_dom"/>
</dbReference>
<evidence type="ECO:0000256" key="12">
    <source>
        <dbReference type="SAM" id="Phobius"/>
    </source>
</evidence>
<evidence type="ECO:0000256" key="8">
    <source>
        <dbReference type="ARBA" id="ARBA00023136"/>
    </source>
</evidence>
<feature type="transmembrane region" description="Helical" evidence="12">
    <location>
        <begin position="1609"/>
        <end position="1631"/>
    </location>
</feature>
<dbReference type="KEGG" id="ndi:NDAI_0D03980"/>
<dbReference type="SMART" id="SM01205">
    <property type="entry name" value="FKS1_dom1"/>
    <property type="match status" value="1"/>
</dbReference>
<evidence type="ECO:0000256" key="5">
    <source>
        <dbReference type="ARBA" id="ARBA00022679"/>
    </source>
</evidence>
<dbReference type="GeneID" id="11495012"/>
<feature type="transmembrane region" description="Helical" evidence="12">
    <location>
        <begin position="498"/>
        <end position="518"/>
    </location>
</feature>